<reference evidence="1 2" key="1">
    <citation type="submission" date="2014-04" db="EMBL/GenBank/DDBJ databases">
        <authorList>
            <consortium name="DOE Joint Genome Institute"/>
            <person name="Kuo A."/>
            <person name="Girlanda M."/>
            <person name="Perotto S."/>
            <person name="Kohler A."/>
            <person name="Nagy L.G."/>
            <person name="Floudas D."/>
            <person name="Copeland A."/>
            <person name="Barry K.W."/>
            <person name="Cichocki N."/>
            <person name="Veneault-Fourrey C."/>
            <person name="LaButti K."/>
            <person name="Lindquist E.A."/>
            <person name="Lipzen A."/>
            <person name="Lundell T."/>
            <person name="Morin E."/>
            <person name="Murat C."/>
            <person name="Sun H."/>
            <person name="Tunlid A."/>
            <person name="Henrissat B."/>
            <person name="Grigoriev I.V."/>
            <person name="Hibbett D.S."/>
            <person name="Martin F."/>
            <person name="Nordberg H.P."/>
            <person name="Cantor M.N."/>
            <person name="Hua S.X."/>
        </authorList>
    </citation>
    <scope>NUCLEOTIDE SEQUENCE [LARGE SCALE GENOMIC DNA]</scope>
    <source>
        <strain evidence="1 2">MUT 4182</strain>
    </source>
</reference>
<evidence type="ECO:0000313" key="1">
    <source>
        <dbReference type="EMBL" id="KIO15380.1"/>
    </source>
</evidence>
<name>A0A0C3PM48_9AGAM</name>
<sequence length="57" mass="6127">MILELLALGPMLPRAMVILLPLTEEKEEALAADVLSVEPVHSSPFTRAPPVVSVAYT</sequence>
<dbReference type="HOGENOM" id="CLU_2998162_0_0_1"/>
<gene>
    <name evidence="1" type="ORF">M407DRAFT_35056</name>
</gene>
<reference evidence="2" key="2">
    <citation type="submission" date="2015-01" db="EMBL/GenBank/DDBJ databases">
        <title>Evolutionary Origins and Diversification of the Mycorrhizal Mutualists.</title>
        <authorList>
            <consortium name="DOE Joint Genome Institute"/>
            <consortium name="Mycorrhizal Genomics Consortium"/>
            <person name="Kohler A."/>
            <person name="Kuo A."/>
            <person name="Nagy L.G."/>
            <person name="Floudas D."/>
            <person name="Copeland A."/>
            <person name="Barry K.W."/>
            <person name="Cichocki N."/>
            <person name="Veneault-Fourrey C."/>
            <person name="LaButti K."/>
            <person name="Lindquist E.A."/>
            <person name="Lipzen A."/>
            <person name="Lundell T."/>
            <person name="Morin E."/>
            <person name="Murat C."/>
            <person name="Riley R."/>
            <person name="Ohm R."/>
            <person name="Sun H."/>
            <person name="Tunlid A."/>
            <person name="Henrissat B."/>
            <person name="Grigoriev I.V."/>
            <person name="Hibbett D.S."/>
            <person name="Martin F."/>
        </authorList>
    </citation>
    <scope>NUCLEOTIDE SEQUENCE [LARGE SCALE GENOMIC DNA]</scope>
    <source>
        <strain evidence="2">MUT 4182</strain>
    </source>
</reference>
<organism evidence="1 2">
    <name type="scientific">Tulasnella calospora MUT 4182</name>
    <dbReference type="NCBI Taxonomy" id="1051891"/>
    <lineage>
        <taxon>Eukaryota</taxon>
        <taxon>Fungi</taxon>
        <taxon>Dikarya</taxon>
        <taxon>Basidiomycota</taxon>
        <taxon>Agaricomycotina</taxon>
        <taxon>Agaricomycetes</taxon>
        <taxon>Cantharellales</taxon>
        <taxon>Tulasnellaceae</taxon>
        <taxon>Tulasnella</taxon>
    </lineage>
</organism>
<accession>A0A0C3PM48</accession>
<dbReference type="Proteomes" id="UP000054248">
    <property type="component" value="Unassembled WGS sequence"/>
</dbReference>
<dbReference type="AlphaFoldDB" id="A0A0C3PM48"/>
<protein>
    <submittedName>
        <fullName evidence="1">Uncharacterized protein</fullName>
    </submittedName>
</protein>
<proteinExistence type="predicted"/>
<evidence type="ECO:0000313" key="2">
    <source>
        <dbReference type="Proteomes" id="UP000054248"/>
    </source>
</evidence>
<keyword evidence="2" id="KW-1185">Reference proteome</keyword>
<dbReference type="EMBL" id="KN824143">
    <property type="protein sequence ID" value="KIO15380.1"/>
    <property type="molecule type" value="Genomic_DNA"/>
</dbReference>